<dbReference type="SFLD" id="SFLDG01168">
    <property type="entry name" value="Ferric_reductase_subgroup_(FRE"/>
    <property type="match status" value="1"/>
</dbReference>
<evidence type="ECO:0000256" key="6">
    <source>
        <dbReference type="SAM" id="Phobius"/>
    </source>
</evidence>
<feature type="transmembrane region" description="Helical" evidence="6">
    <location>
        <begin position="199"/>
        <end position="218"/>
    </location>
</feature>
<evidence type="ECO:0000256" key="4">
    <source>
        <dbReference type="ARBA" id="ARBA00023002"/>
    </source>
</evidence>
<feature type="transmembrane region" description="Helical" evidence="6">
    <location>
        <begin position="387"/>
        <end position="404"/>
    </location>
</feature>
<feature type="transmembrane region" description="Helical" evidence="6">
    <location>
        <begin position="318"/>
        <end position="336"/>
    </location>
</feature>
<dbReference type="OrthoDB" id="167398at2759"/>
<feature type="signal peptide" evidence="7">
    <location>
        <begin position="1"/>
        <end position="17"/>
    </location>
</feature>
<evidence type="ECO:0000313" key="9">
    <source>
        <dbReference type="EMBL" id="ETW02538.1"/>
    </source>
</evidence>
<protein>
    <recommendedName>
        <fullName evidence="8">DOMON domain-containing protein</fullName>
    </recommendedName>
</protein>
<organism evidence="9">
    <name type="scientific">Aphanomyces invadans</name>
    <dbReference type="NCBI Taxonomy" id="157072"/>
    <lineage>
        <taxon>Eukaryota</taxon>
        <taxon>Sar</taxon>
        <taxon>Stramenopiles</taxon>
        <taxon>Oomycota</taxon>
        <taxon>Saprolegniomycetes</taxon>
        <taxon>Saprolegniales</taxon>
        <taxon>Verrucalvaceae</taxon>
        <taxon>Aphanomyces</taxon>
    </lineage>
</organism>
<keyword evidence="2 6" id="KW-0812">Transmembrane</keyword>
<dbReference type="EMBL" id="KI913961">
    <property type="protein sequence ID" value="ETW02538.1"/>
    <property type="molecule type" value="Genomic_DNA"/>
</dbReference>
<dbReference type="Pfam" id="PF08022">
    <property type="entry name" value="FAD_binding_8"/>
    <property type="match status" value="1"/>
</dbReference>
<keyword evidence="4" id="KW-0560">Oxidoreductase</keyword>
<name>A0A024UAA0_9STRA</name>
<reference evidence="9" key="1">
    <citation type="submission" date="2013-12" db="EMBL/GenBank/DDBJ databases">
        <title>The Genome Sequence of Aphanomyces invadans NJM9701.</title>
        <authorList>
            <consortium name="The Broad Institute Genomics Platform"/>
            <person name="Russ C."/>
            <person name="Tyler B."/>
            <person name="van West P."/>
            <person name="Dieguez-Uribeondo J."/>
            <person name="Young S.K."/>
            <person name="Zeng Q."/>
            <person name="Gargeya S."/>
            <person name="Fitzgerald M."/>
            <person name="Abouelleil A."/>
            <person name="Alvarado L."/>
            <person name="Chapman S.B."/>
            <person name="Gainer-Dewar J."/>
            <person name="Goldberg J."/>
            <person name="Griggs A."/>
            <person name="Gujja S."/>
            <person name="Hansen M."/>
            <person name="Howarth C."/>
            <person name="Imamovic A."/>
            <person name="Ireland A."/>
            <person name="Larimer J."/>
            <person name="McCowan C."/>
            <person name="Murphy C."/>
            <person name="Pearson M."/>
            <person name="Poon T.W."/>
            <person name="Priest M."/>
            <person name="Roberts A."/>
            <person name="Saif S."/>
            <person name="Shea T."/>
            <person name="Sykes S."/>
            <person name="Wortman J."/>
            <person name="Nusbaum C."/>
            <person name="Birren B."/>
        </authorList>
    </citation>
    <scope>NUCLEOTIDE SEQUENCE [LARGE SCALE GENOMIC DNA]</scope>
    <source>
        <strain evidence="9">NJM9701</strain>
    </source>
</reference>
<dbReference type="RefSeq" id="XP_008869143.1">
    <property type="nucleotide sequence ID" value="XM_008870921.1"/>
</dbReference>
<evidence type="ECO:0000256" key="5">
    <source>
        <dbReference type="ARBA" id="ARBA00023136"/>
    </source>
</evidence>
<feature type="domain" description="DOMON" evidence="8">
    <location>
        <begin position="43"/>
        <end position="163"/>
    </location>
</feature>
<evidence type="ECO:0000256" key="2">
    <source>
        <dbReference type="ARBA" id="ARBA00022692"/>
    </source>
</evidence>
<feature type="transmembrane region" description="Helical" evidence="6">
    <location>
        <begin position="276"/>
        <end position="298"/>
    </location>
</feature>
<feature type="chain" id="PRO_5001535053" description="DOMON domain-containing protein" evidence="7">
    <location>
        <begin position="18"/>
        <end position="678"/>
    </location>
</feature>
<accession>A0A024UAA0</accession>
<dbReference type="SFLD" id="SFLDS00052">
    <property type="entry name" value="Ferric_Reductase_Domain"/>
    <property type="match status" value="1"/>
</dbReference>
<evidence type="ECO:0000259" key="8">
    <source>
        <dbReference type="PROSITE" id="PS50836"/>
    </source>
</evidence>
<dbReference type="SUPFAM" id="SSF52343">
    <property type="entry name" value="Ferredoxin reductase-like, C-terminal NADP-linked domain"/>
    <property type="match status" value="1"/>
</dbReference>
<feature type="transmembrane region" description="Helical" evidence="6">
    <location>
        <begin position="410"/>
        <end position="431"/>
    </location>
</feature>
<dbReference type="InterPro" id="IPR005018">
    <property type="entry name" value="DOMON_domain"/>
</dbReference>
<dbReference type="PANTHER" id="PTHR11972">
    <property type="entry name" value="NADPH OXIDASE"/>
    <property type="match status" value="1"/>
</dbReference>
<dbReference type="InterPro" id="IPR045266">
    <property type="entry name" value="DOH_DOMON"/>
</dbReference>
<keyword evidence="3 6" id="KW-1133">Transmembrane helix</keyword>
<comment type="subcellular location">
    <subcellularLocation>
        <location evidence="1">Membrane</location>
        <topology evidence="1">Multi-pass membrane protein</topology>
    </subcellularLocation>
</comment>
<dbReference type="PANTHER" id="PTHR11972:SF69">
    <property type="entry name" value="FERRIC REDUCTION OXIDASE 6-RELATED"/>
    <property type="match status" value="1"/>
</dbReference>
<keyword evidence="5 6" id="KW-0472">Membrane</keyword>
<dbReference type="InterPro" id="IPR013112">
    <property type="entry name" value="FAD-bd_8"/>
</dbReference>
<dbReference type="InterPro" id="IPR013130">
    <property type="entry name" value="Fe3_Rdtase_TM_dom"/>
</dbReference>
<dbReference type="PROSITE" id="PS50836">
    <property type="entry name" value="DOMON"/>
    <property type="match status" value="1"/>
</dbReference>
<dbReference type="Gene3D" id="3.40.50.80">
    <property type="entry name" value="Nucleotide-binding domain of ferredoxin-NADP reductase (FNR) module"/>
    <property type="match status" value="1"/>
</dbReference>
<dbReference type="GeneID" id="20083074"/>
<evidence type="ECO:0000256" key="1">
    <source>
        <dbReference type="ARBA" id="ARBA00004141"/>
    </source>
</evidence>
<evidence type="ECO:0000256" key="7">
    <source>
        <dbReference type="SAM" id="SignalP"/>
    </source>
</evidence>
<feature type="transmembrane region" description="Helical" evidence="6">
    <location>
        <begin position="356"/>
        <end position="375"/>
    </location>
</feature>
<proteinExistence type="predicted"/>
<dbReference type="STRING" id="157072.A0A024UAA0"/>
<dbReference type="CDD" id="cd09631">
    <property type="entry name" value="DOMON_DOH"/>
    <property type="match status" value="1"/>
</dbReference>
<feature type="transmembrane region" description="Helical" evidence="6">
    <location>
        <begin position="244"/>
        <end position="270"/>
    </location>
</feature>
<dbReference type="Pfam" id="PF01794">
    <property type="entry name" value="Ferric_reduct"/>
    <property type="match status" value="1"/>
</dbReference>
<sequence>MLACVSFVLVLASTVWGNATATTNTSGCSDNLLFSLQPTFSLGPISMRTFIKDTTLCAQVIFPNAATVRWVSVGFSLTKYMVNTPVSNVVVFDVTTALMKQYLMKSYDSVPLQPGLPSIVQIHGSVAADGLLSFTFERPLVATTPYDIALDPAGVTQMIWGYALGQWPTKHVAFGDVQVLLGASQINDEGITYTSSTPMIVVIAFGVMVTLGLLAAYVNPWHRWSRVILIAPSKRVSMFYTDPFNVGEAAVVLVYVGGAIAICWIVHVQFNDHPPLHQWCLALGHLALQALASLLLPVARGHHWELAFGTSYERLLKFHRWLGLFCVATSGGHLVLNMVNGVNTTSSATYGTLQVVPLYGLLAFVAFASMTVLAWEPIRRSMYEVFYYYHRVASVVGLVFILLHCPTVQYTLICPLIAYGISAVGRIVAFWNRHEAVVTIDDSSSVLVTLPTSAQTTKWATQANPCSFFWVNVPSISLLEWHPFTAIVTRDGKSIAFCMKSMGAGGFVDRVVRHAATTPTLSLLVGGPYGKPSIHLTQYDVLVLVAGGVGITPMLNVINRHRHQPGRQILHLFWVVRTANDLLLAEDLMFPLPSNVRATFYVSHARTGGVVICRRSCDSVTYVPGKPVMDEVVNTTRYLSVNSTSVGVLACGPPGLVLEAQWYSYQCNFDFHKDGFEF</sequence>
<dbReference type="GO" id="GO:0005886">
    <property type="term" value="C:plasma membrane"/>
    <property type="evidence" value="ECO:0007669"/>
    <property type="project" value="TreeGrafter"/>
</dbReference>
<dbReference type="VEuPathDB" id="FungiDB:H310_06024"/>
<dbReference type="InterPro" id="IPR001433">
    <property type="entry name" value="OxRdtase_FAD/NAD-bd"/>
</dbReference>
<evidence type="ECO:0000256" key="3">
    <source>
        <dbReference type="ARBA" id="ARBA00022989"/>
    </source>
</evidence>
<dbReference type="InterPro" id="IPR039261">
    <property type="entry name" value="FNR_nucleotide-bd"/>
</dbReference>
<dbReference type="eggNOG" id="KOG0039">
    <property type="taxonomic scope" value="Eukaryota"/>
</dbReference>
<gene>
    <name evidence="9" type="ORF">H310_06024</name>
</gene>
<dbReference type="Pfam" id="PF00175">
    <property type="entry name" value="NAD_binding_1"/>
    <property type="match status" value="1"/>
</dbReference>
<dbReference type="AlphaFoldDB" id="A0A024UAA0"/>
<dbReference type="InterPro" id="IPR050369">
    <property type="entry name" value="RBOH/FRE"/>
</dbReference>
<keyword evidence="7" id="KW-0732">Signal</keyword>
<dbReference type="CDD" id="cd06186">
    <property type="entry name" value="NOX_Duox_like_FAD_NADP"/>
    <property type="match status" value="1"/>
</dbReference>
<dbReference type="GO" id="GO:0016491">
    <property type="term" value="F:oxidoreductase activity"/>
    <property type="evidence" value="ECO:0007669"/>
    <property type="project" value="UniProtKB-KW"/>
</dbReference>